<dbReference type="CDD" id="cd00198">
    <property type="entry name" value="vWFA"/>
    <property type="match status" value="1"/>
</dbReference>
<feature type="transmembrane region" description="Helical" evidence="1">
    <location>
        <begin position="559"/>
        <end position="580"/>
    </location>
</feature>
<dbReference type="Pfam" id="PF00092">
    <property type="entry name" value="VWA"/>
    <property type="match status" value="1"/>
</dbReference>
<protein>
    <submittedName>
        <fullName evidence="3">von Willebrand factor type A domain protein</fullName>
    </submittedName>
</protein>
<proteinExistence type="predicted"/>
<dbReference type="InterPro" id="IPR036465">
    <property type="entry name" value="vWFA_dom_sf"/>
</dbReference>
<dbReference type="eggNOG" id="COG2304">
    <property type="taxonomic scope" value="Bacteria"/>
</dbReference>
<name>B3PKG6_CELJU</name>
<dbReference type="HOGENOM" id="CLU_012610_0_0_6"/>
<accession>B3PKG6</accession>
<dbReference type="AlphaFoldDB" id="B3PKG6"/>
<keyword evidence="1" id="KW-0472">Membrane</keyword>
<reference evidence="3 4" key="1">
    <citation type="journal article" date="2008" name="J. Bacteriol.">
        <title>Insights into plant cell wall degradation from the genome sequence of the soil bacterium Cellvibrio japonicus.</title>
        <authorList>
            <person name="Deboy R.T."/>
            <person name="Mongodin E.F."/>
            <person name="Fouts D.E."/>
            <person name="Tailford L.E."/>
            <person name="Khouri H."/>
            <person name="Emerson J.B."/>
            <person name="Mohamoud Y."/>
            <person name="Watkins K."/>
            <person name="Henrissat B."/>
            <person name="Gilbert H.J."/>
            <person name="Nelson K.E."/>
        </authorList>
    </citation>
    <scope>NUCLEOTIDE SEQUENCE [LARGE SCALE GENOMIC DNA]</scope>
    <source>
        <strain evidence="3 4">Ueda107</strain>
    </source>
</reference>
<keyword evidence="1" id="KW-0812">Transmembrane</keyword>
<evidence type="ECO:0000313" key="3">
    <source>
        <dbReference type="EMBL" id="ACE83538.1"/>
    </source>
</evidence>
<evidence type="ECO:0000259" key="2">
    <source>
        <dbReference type="PROSITE" id="PS50234"/>
    </source>
</evidence>
<dbReference type="PROSITE" id="PS50234">
    <property type="entry name" value="VWFA"/>
    <property type="match status" value="1"/>
</dbReference>
<evidence type="ECO:0000256" key="1">
    <source>
        <dbReference type="SAM" id="Phobius"/>
    </source>
</evidence>
<dbReference type="KEGG" id="cja:CJA_2434"/>
<dbReference type="STRING" id="498211.CJA_2434"/>
<dbReference type="PANTHER" id="PTHR45737:SF6">
    <property type="entry name" value="VON WILLEBRAND FACTOR A DOMAIN-CONTAINING PROTEIN 5A"/>
    <property type="match status" value="1"/>
</dbReference>
<organism evidence="3 4">
    <name type="scientific">Cellvibrio japonicus (strain Ueda107)</name>
    <name type="common">Pseudomonas fluorescens subsp. cellulosa</name>
    <dbReference type="NCBI Taxonomy" id="498211"/>
    <lineage>
        <taxon>Bacteria</taxon>
        <taxon>Pseudomonadati</taxon>
        <taxon>Pseudomonadota</taxon>
        <taxon>Gammaproteobacteria</taxon>
        <taxon>Cellvibrionales</taxon>
        <taxon>Cellvibrionaceae</taxon>
        <taxon>Cellvibrio</taxon>
    </lineage>
</organism>
<sequence>MGLVMGYRLFLSFSCLVLLSLFSLWTGAETTSAPLPSKVLPADIRMIIDVSGSMKKTDPHNLRRPAVDLMVRLLPDGSKAGIWTFGQSVNLLVPYRLVDESWRQQAAKSASAINSVALHTHIGAALEKAAQDVVAGDDGFRRNLVLLTDGVVDIDPEAVVNIQERKRILTELLPQLKAAGYVVHTIALSQDADQELMKKLALTTDGVFAVAQSADELMQAFLTIFDQAVPAERVPLDDKGFLVDASIQEFTALIFRKAEVPATIIIAPDGKEFTETDPAHNVNWYKTGKYDLITVQQPQAGQWRIKTEMAPNSRVTVVSNLQLQVAPLKTQVQLGQPVELQYSFAENQQTITTPEFLQLLAARIIVARADDPLARTQDLVMEPAPANGIFQAGIANLSQAGDYQIRLSIDGKTFRREFVHQLQVNESAFHISKEVRQENGTAVFQYWITANPELVDKHNTRALALISIAGQDQPPQNIRVNEDGVWRFSLVAEQAAEYHVYVDMKGIGLDGAPLEERLLADEFYYPDEASVLNPIASSSSTGSSSLAIPAEEPPPSNNLLLYIGVGIANLLVLIIGFFVYRMIAGNKNQAELQDMENTLNTPVATRDQLPPVAIDLTEPGREMDIPIDEAHTTIAPDDQLMADNLFPLDNLDDDSSKDKP</sequence>
<dbReference type="SUPFAM" id="SSF53300">
    <property type="entry name" value="vWA-like"/>
    <property type="match status" value="1"/>
</dbReference>
<keyword evidence="1" id="KW-1133">Transmembrane helix</keyword>
<feature type="domain" description="VWFA" evidence="2">
    <location>
        <begin position="43"/>
        <end position="228"/>
    </location>
</feature>
<dbReference type="SMART" id="SM00327">
    <property type="entry name" value="VWA"/>
    <property type="match status" value="1"/>
</dbReference>
<evidence type="ECO:0000313" key="4">
    <source>
        <dbReference type="Proteomes" id="UP000001036"/>
    </source>
</evidence>
<keyword evidence="4" id="KW-1185">Reference proteome</keyword>
<dbReference type="InterPro" id="IPR002035">
    <property type="entry name" value="VWF_A"/>
</dbReference>
<dbReference type="EMBL" id="CP000934">
    <property type="protein sequence ID" value="ACE83538.1"/>
    <property type="molecule type" value="Genomic_DNA"/>
</dbReference>
<gene>
    <name evidence="3" type="ordered locus">CJA_2434</name>
</gene>
<dbReference type="Proteomes" id="UP000001036">
    <property type="component" value="Chromosome"/>
</dbReference>
<dbReference type="Gene3D" id="3.40.50.410">
    <property type="entry name" value="von Willebrand factor, type A domain"/>
    <property type="match status" value="1"/>
</dbReference>
<dbReference type="PANTHER" id="PTHR45737">
    <property type="entry name" value="VON WILLEBRAND FACTOR A DOMAIN-CONTAINING PROTEIN 5A"/>
    <property type="match status" value="1"/>
</dbReference>